<evidence type="ECO:0000256" key="2">
    <source>
        <dbReference type="ARBA" id="ARBA00011028"/>
    </source>
</evidence>
<dbReference type="InterPro" id="IPR006129">
    <property type="entry name" value="AdhesinB"/>
</dbReference>
<dbReference type="PRINTS" id="PR00690">
    <property type="entry name" value="ADHESNFAMILY"/>
</dbReference>
<feature type="signal peptide" evidence="8">
    <location>
        <begin position="1"/>
        <end position="24"/>
    </location>
</feature>
<comment type="similarity">
    <text evidence="2 6">Belongs to the bacterial solute-binding protein 9 family.</text>
</comment>
<name>A0A1E3W488_9HYPH</name>
<dbReference type="PANTHER" id="PTHR42953">
    <property type="entry name" value="HIGH-AFFINITY ZINC UPTAKE SYSTEM PROTEIN ZNUA-RELATED"/>
    <property type="match status" value="1"/>
</dbReference>
<dbReference type="CDD" id="cd01137">
    <property type="entry name" value="PsaA"/>
    <property type="match status" value="1"/>
</dbReference>
<dbReference type="GO" id="GO:0030313">
    <property type="term" value="C:cell envelope"/>
    <property type="evidence" value="ECO:0007669"/>
    <property type="project" value="UniProtKB-SubCell"/>
</dbReference>
<evidence type="ECO:0000256" key="3">
    <source>
        <dbReference type="ARBA" id="ARBA00022448"/>
    </source>
</evidence>
<keyword evidence="4" id="KW-0479">Metal-binding</keyword>
<dbReference type="InterPro" id="IPR006128">
    <property type="entry name" value="Lipoprotein_PsaA-like"/>
</dbReference>
<organism evidence="9 10">
    <name type="scientific">Methyloceanibacter methanicus</name>
    <dbReference type="NCBI Taxonomy" id="1774968"/>
    <lineage>
        <taxon>Bacteria</taxon>
        <taxon>Pseudomonadati</taxon>
        <taxon>Pseudomonadota</taxon>
        <taxon>Alphaproteobacteria</taxon>
        <taxon>Hyphomicrobiales</taxon>
        <taxon>Hyphomicrobiaceae</taxon>
        <taxon>Methyloceanibacter</taxon>
    </lineage>
</organism>
<evidence type="ECO:0008006" key="11">
    <source>
        <dbReference type="Google" id="ProtNLM"/>
    </source>
</evidence>
<evidence type="ECO:0000256" key="8">
    <source>
        <dbReference type="SAM" id="SignalP"/>
    </source>
</evidence>
<dbReference type="Pfam" id="PF01297">
    <property type="entry name" value="ZnuA"/>
    <property type="match status" value="1"/>
</dbReference>
<dbReference type="AlphaFoldDB" id="A0A1E3W488"/>
<protein>
    <recommendedName>
        <fullName evidence="11">Metal ABC transporter substrate-binding protein</fullName>
    </recommendedName>
</protein>
<dbReference type="PANTHER" id="PTHR42953:SF1">
    <property type="entry name" value="METAL-BINDING PROTEIN HI_0362-RELATED"/>
    <property type="match status" value="1"/>
</dbReference>
<reference evidence="9 10" key="1">
    <citation type="journal article" date="2016" name="Environ. Microbiol.">
        <title>New Methyloceanibacter diversity from North Sea sediments includes methanotroph containing solely the soluble methane monooxygenase.</title>
        <authorList>
            <person name="Vekeman B."/>
            <person name="Kerckhof F.M."/>
            <person name="Cremers G."/>
            <person name="de Vos P."/>
            <person name="Vandamme P."/>
            <person name="Boon N."/>
            <person name="Op den Camp H.J."/>
            <person name="Heylen K."/>
        </authorList>
    </citation>
    <scope>NUCLEOTIDE SEQUENCE [LARGE SCALE GENOMIC DNA]</scope>
    <source>
        <strain evidence="9 10">R-67174</strain>
    </source>
</reference>
<evidence type="ECO:0000256" key="4">
    <source>
        <dbReference type="ARBA" id="ARBA00022723"/>
    </source>
</evidence>
<keyword evidence="3 6" id="KW-0813">Transport</keyword>
<comment type="subcellular location">
    <subcellularLocation>
        <location evidence="1">Cell envelope</location>
    </subcellularLocation>
</comment>
<dbReference type="Proteomes" id="UP000094501">
    <property type="component" value="Unassembled WGS sequence"/>
</dbReference>
<dbReference type="RefSeq" id="WP_069436493.1">
    <property type="nucleotide sequence ID" value="NZ_LPWG01000005.1"/>
</dbReference>
<dbReference type="GO" id="GO:0030001">
    <property type="term" value="P:metal ion transport"/>
    <property type="evidence" value="ECO:0007669"/>
    <property type="project" value="InterPro"/>
</dbReference>
<dbReference type="PRINTS" id="PR00691">
    <property type="entry name" value="ADHESINB"/>
</dbReference>
<evidence type="ECO:0000313" key="9">
    <source>
        <dbReference type="EMBL" id="ODS00596.1"/>
    </source>
</evidence>
<evidence type="ECO:0000256" key="1">
    <source>
        <dbReference type="ARBA" id="ARBA00004196"/>
    </source>
</evidence>
<dbReference type="EMBL" id="LPWG01000005">
    <property type="protein sequence ID" value="ODS00596.1"/>
    <property type="molecule type" value="Genomic_DNA"/>
</dbReference>
<gene>
    <name evidence="9" type="ORF">AUC68_15315</name>
</gene>
<feature type="region of interest" description="Disordered" evidence="7">
    <location>
        <begin position="117"/>
        <end position="215"/>
    </location>
</feature>
<evidence type="ECO:0000313" key="10">
    <source>
        <dbReference type="Proteomes" id="UP000094501"/>
    </source>
</evidence>
<accession>A0A1E3W488</accession>
<dbReference type="GO" id="GO:0046872">
    <property type="term" value="F:metal ion binding"/>
    <property type="evidence" value="ECO:0007669"/>
    <property type="project" value="UniProtKB-KW"/>
</dbReference>
<keyword evidence="10" id="KW-1185">Reference proteome</keyword>
<comment type="caution">
    <text evidence="9">The sequence shown here is derived from an EMBL/GenBank/DDBJ whole genome shotgun (WGS) entry which is preliminary data.</text>
</comment>
<feature type="compositionally biased region" description="Basic and acidic residues" evidence="7">
    <location>
        <begin position="149"/>
        <end position="200"/>
    </location>
</feature>
<feature type="chain" id="PRO_5009139001" description="Metal ABC transporter substrate-binding protein" evidence="8">
    <location>
        <begin position="25"/>
        <end position="383"/>
    </location>
</feature>
<keyword evidence="5 8" id="KW-0732">Signal</keyword>
<evidence type="ECO:0000256" key="7">
    <source>
        <dbReference type="SAM" id="MobiDB-lite"/>
    </source>
</evidence>
<dbReference type="SUPFAM" id="SSF53807">
    <property type="entry name" value="Helical backbone' metal receptor"/>
    <property type="match status" value="1"/>
</dbReference>
<evidence type="ECO:0000256" key="5">
    <source>
        <dbReference type="ARBA" id="ARBA00022729"/>
    </source>
</evidence>
<evidence type="ECO:0000256" key="6">
    <source>
        <dbReference type="RuleBase" id="RU003512"/>
    </source>
</evidence>
<dbReference type="OrthoDB" id="9793396at2"/>
<dbReference type="STRING" id="1774968.AUC68_15315"/>
<sequence>MRIRLIPSFAAALLALGIASRAQADDKVNAVASFSILADMVKNVGGDRVVVTELVGPDGDAHEFDPTPADAKKLAGADIFFVNGLGFEGWMERLETSSGFKGATVVASKGVKALTIEEDDEHLHGDVADDDDDHDEHAKGEDHDDDEHEDHAKGEDHDHDEHAKGEDDDHDHEDHAKGEDDDHDHEEHAKGEDHDDEHAEAHHHHHHGGTDPHAWQDLANGEIYVANIRDGLIAADPDGKAVYEANAEKYLAALKKEDAAVKAAIGALPQSHRRIITSHDAFGYFGEAYGLEILAPEGISTASEPSAKDVAKIIRQIREDKIPAVFMENITNPKMLEQIAKESGAKIGGTLYSDALSAKDGPAPTYLDMFKHNVGTLTAALSS</sequence>
<dbReference type="InterPro" id="IPR050492">
    <property type="entry name" value="Bact_metal-bind_prot9"/>
</dbReference>
<dbReference type="InterPro" id="IPR006127">
    <property type="entry name" value="ZnuA-like"/>
</dbReference>
<proteinExistence type="inferred from homology"/>
<dbReference type="Gene3D" id="3.40.50.1980">
    <property type="entry name" value="Nitrogenase molybdenum iron protein domain"/>
    <property type="match status" value="3"/>
</dbReference>
<dbReference type="GO" id="GO:0007155">
    <property type="term" value="P:cell adhesion"/>
    <property type="evidence" value="ECO:0007669"/>
    <property type="project" value="InterPro"/>
</dbReference>